<sequence>MTFNFSSAAIATLYLHASRRIEHSATLRIIMPPPSFSKAKAKKWRLTIQTEVQPLQVRSNSDWIGALLLTARTVSTAAESFPYLKGVVGTVVVLLETVETVKKNREALKELCGNVMEIITIVREQISLHGDTAALRFKGLCGDLEE</sequence>
<dbReference type="AlphaFoldDB" id="A0A8H6ZE61"/>
<proteinExistence type="predicted"/>
<name>A0A8H6ZE61_9AGAR</name>
<organism evidence="1 2">
    <name type="scientific">Mycena sanguinolenta</name>
    <dbReference type="NCBI Taxonomy" id="230812"/>
    <lineage>
        <taxon>Eukaryota</taxon>
        <taxon>Fungi</taxon>
        <taxon>Dikarya</taxon>
        <taxon>Basidiomycota</taxon>
        <taxon>Agaricomycotina</taxon>
        <taxon>Agaricomycetes</taxon>
        <taxon>Agaricomycetidae</taxon>
        <taxon>Agaricales</taxon>
        <taxon>Marasmiineae</taxon>
        <taxon>Mycenaceae</taxon>
        <taxon>Mycena</taxon>
    </lineage>
</organism>
<gene>
    <name evidence="1" type="ORF">MSAN_00455500</name>
</gene>
<keyword evidence="1" id="KW-0418">Kinase</keyword>
<dbReference type="OrthoDB" id="3057797at2759"/>
<evidence type="ECO:0000313" key="2">
    <source>
        <dbReference type="Proteomes" id="UP000623467"/>
    </source>
</evidence>
<protein>
    <submittedName>
        <fullName evidence="1">Protein kinase domain-containing protein</fullName>
    </submittedName>
</protein>
<dbReference type="GO" id="GO:0016301">
    <property type="term" value="F:kinase activity"/>
    <property type="evidence" value="ECO:0007669"/>
    <property type="project" value="UniProtKB-KW"/>
</dbReference>
<keyword evidence="1" id="KW-0808">Transferase</keyword>
<accession>A0A8H6ZE61</accession>
<reference evidence="1" key="1">
    <citation type="submission" date="2020-05" db="EMBL/GenBank/DDBJ databases">
        <title>Mycena genomes resolve the evolution of fungal bioluminescence.</title>
        <authorList>
            <person name="Tsai I.J."/>
        </authorList>
    </citation>
    <scope>NUCLEOTIDE SEQUENCE</scope>
    <source>
        <strain evidence="1">160909Yilan</strain>
    </source>
</reference>
<comment type="caution">
    <text evidence="1">The sequence shown here is derived from an EMBL/GenBank/DDBJ whole genome shotgun (WGS) entry which is preliminary data.</text>
</comment>
<dbReference type="EMBL" id="JACAZH010000002">
    <property type="protein sequence ID" value="KAF7375664.1"/>
    <property type="molecule type" value="Genomic_DNA"/>
</dbReference>
<keyword evidence="2" id="KW-1185">Reference proteome</keyword>
<dbReference type="Proteomes" id="UP000623467">
    <property type="component" value="Unassembled WGS sequence"/>
</dbReference>
<evidence type="ECO:0000313" key="1">
    <source>
        <dbReference type="EMBL" id="KAF7375664.1"/>
    </source>
</evidence>